<dbReference type="AlphaFoldDB" id="D7KUZ3"/>
<keyword evidence="1" id="KW-1133">Transmembrane helix</keyword>
<dbReference type="EMBL" id="GL348714">
    <property type="protein sequence ID" value="EFH63360.1"/>
    <property type="molecule type" value="Genomic_DNA"/>
</dbReference>
<gene>
    <name evidence="2" type="ORF">ARALYDRAFT_676186</name>
</gene>
<evidence type="ECO:0000313" key="3">
    <source>
        <dbReference type="Proteomes" id="UP000008694"/>
    </source>
</evidence>
<proteinExistence type="predicted"/>
<dbReference type="Proteomes" id="UP000008694">
    <property type="component" value="Unassembled WGS sequence"/>
</dbReference>
<keyword evidence="1" id="KW-0812">Transmembrane</keyword>
<accession>D7KUZ3</accession>
<keyword evidence="3" id="KW-1185">Reference proteome</keyword>
<evidence type="ECO:0000313" key="2">
    <source>
        <dbReference type="EMBL" id="EFH63360.1"/>
    </source>
</evidence>
<reference evidence="3" key="1">
    <citation type="journal article" date="2011" name="Nat. Genet.">
        <title>The Arabidopsis lyrata genome sequence and the basis of rapid genome size change.</title>
        <authorList>
            <person name="Hu T.T."/>
            <person name="Pattyn P."/>
            <person name="Bakker E.G."/>
            <person name="Cao J."/>
            <person name="Cheng J.-F."/>
            <person name="Clark R.M."/>
            <person name="Fahlgren N."/>
            <person name="Fawcett J.A."/>
            <person name="Grimwood J."/>
            <person name="Gundlach H."/>
            <person name="Haberer G."/>
            <person name="Hollister J.D."/>
            <person name="Ossowski S."/>
            <person name="Ottilar R.P."/>
            <person name="Salamov A.A."/>
            <person name="Schneeberger K."/>
            <person name="Spannagl M."/>
            <person name="Wang X."/>
            <person name="Yang L."/>
            <person name="Nasrallah M.E."/>
            <person name="Bergelson J."/>
            <person name="Carrington J.C."/>
            <person name="Gaut B.S."/>
            <person name="Schmutz J."/>
            <person name="Mayer K.F.X."/>
            <person name="Van de Peer Y."/>
            <person name="Grigoriev I.V."/>
            <person name="Nordborg M."/>
            <person name="Weigel D."/>
            <person name="Guo Y.-L."/>
        </authorList>
    </citation>
    <scope>NUCLEOTIDE SEQUENCE [LARGE SCALE GENOMIC DNA]</scope>
    <source>
        <strain evidence="3">cv. MN47</strain>
    </source>
</reference>
<name>D7KUZ3_ARALL</name>
<keyword evidence="1" id="KW-0472">Membrane</keyword>
<organism evidence="3">
    <name type="scientific">Arabidopsis lyrata subsp. lyrata</name>
    <name type="common">Lyre-leaved rock-cress</name>
    <dbReference type="NCBI Taxonomy" id="81972"/>
    <lineage>
        <taxon>Eukaryota</taxon>
        <taxon>Viridiplantae</taxon>
        <taxon>Streptophyta</taxon>
        <taxon>Embryophyta</taxon>
        <taxon>Tracheophyta</taxon>
        <taxon>Spermatophyta</taxon>
        <taxon>Magnoliopsida</taxon>
        <taxon>eudicotyledons</taxon>
        <taxon>Gunneridae</taxon>
        <taxon>Pentapetalae</taxon>
        <taxon>rosids</taxon>
        <taxon>malvids</taxon>
        <taxon>Brassicales</taxon>
        <taxon>Brassicaceae</taxon>
        <taxon>Camelineae</taxon>
        <taxon>Arabidopsis</taxon>
    </lineage>
</organism>
<dbReference type="Gramene" id="Al_scaffold_0002_1336">
    <property type="protein sequence ID" value="Al_scaffold_0002_1336"/>
    <property type="gene ID" value="Al_scaffold_0002_1336"/>
</dbReference>
<dbReference type="HOGENOM" id="CLU_2136900_0_0_1"/>
<sequence>MSCGLQVYYSGKRSRHKRDDHGTIMVLETSIKITVMMLATGFSLLEMTTLKMKNKGEKSRDKYREDKEEDIKHKGCIFSSLRDMSSAKLAMFMCQSVGHILSIFKKKMMFFLV</sequence>
<feature type="transmembrane region" description="Helical" evidence="1">
    <location>
        <begin position="22"/>
        <end position="45"/>
    </location>
</feature>
<evidence type="ECO:0000256" key="1">
    <source>
        <dbReference type="SAM" id="Phobius"/>
    </source>
</evidence>
<protein>
    <submittedName>
        <fullName evidence="2">Predicted protein</fullName>
    </submittedName>
</protein>